<evidence type="ECO:0000313" key="4">
    <source>
        <dbReference type="Proteomes" id="UP000590524"/>
    </source>
</evidence>
<dbReference type="InterPro" id="IPR055397">
    <property type="entry name" value="TraK_C"/>
</dbReference>
<proteinExistence type="predicted"/>
<feature type="domain" description="TraK N-terminal" evidence="1">
    <location>
        <begin position="53"/>
        <end position="152"/>
    </location>
</feature>
<organism evidence="3 4">
    <name type="scientific">Sphingobium scionense</name>
    <dbReference type="NCBI Taxonomy" id="1404341"/>
    <lineage>
        <taxon>Bacteria</taxon>
        <taxon>Pseudomonadati</taxon>
        <taxon>Pseudomonadota</taxon>
        <taxon>Alphaproteobacteria</taxon>
        <taxon>Sphingomonadales</taxon>
        <taxon>Sphingomonadaceae</taxon>
        <taxon>Sphingobium</taxon>
    </lineage>
</organism>
<dbReference type="InterPro" id="IPR010563">
    <property type="entry name" value="TraK_N"/>
</dbReference>
<name>A0A7W6LV24_9SPHN</name>
<evidence type="ECO:0000259" key="1">
    <source>
        <dbReference type="Pfam" id="PF06586"/>
    </source>
</evidence>
<evidence type="ECO:0000259" key="2">
    <source>
        <dbReference type="Pfam" id="PF23536"/>
    </source>
</evidence>
<accession>A0A7W6LV24</accession>
<sequence length="278" mass="29533">MPKPAEVISKEAAAPAGSEITETRKCCAAPMRRALALCLLLGGPPVSAQTIHALPDQTSHIRLSNRDINHVVCEGGEIEHIKFSAEKGLAVEKGGADAWIKFLAREVDDAGQVTRTYVTQPSEFFVHCNGATYPLYAEPAEIPAQTVVLMPGARQRAQANNELMAALADEDRAVSITLSLLDDRIPASFSEVAPSGGTVGAPAAPGLSITERRRIAVEGAGLSASEYHLRATAPVTLDERALVDPVLGERIFSLTLDRVRLEAGETARLVVVRRGAGQ</sequence>
<dbReference type="Pfam" id="PF23536">
    <property type="entry name" value="TraK_C"/>
    <property type="match status" value="1"/>
</dbReference>
<gene>
    <name evidence="3" type="ORF">GGQ90_004802</name>
</gene>
<feature type="domain" description="TraK C-terminal" evidence="2">
    <location>
        <begin position="158"/>
        <end position="273"/>
    </location>
</feature>
<comment type="caution">
    <text evidence="3">The sequence shown here is derived from an EMBL/GenBank/DDBJ whole genome shotgun (WGS) entry which is preliminary data.</text>
</comment>
<dbReference type="Proteomes" id="UP000590524">
    <property type="component" value="Unassembled WGS sequence"/>
</dbReference>
<dbReference type="EMBL" id="JACIEU010000028">
    <property type="protein sequence ID" value="MBB4150991.1"/>
    <property type="molecule type" value="Genomic_DNA"/>
</dbReference>
<dbReference type="AlphaFoldDB" id="A0A7W6LV24"/>
<evidence type="ECO:0000313" key="3">
    <source>
        <dbReference type="EMBL" id="MBB4150991.1"/>
    </source>
</evidence>
<protein>
    <submittedName>
        <fullName evidence="3">Conjugal transfer pilus assembly protein TraK</fullName>
    </submittedName>
</protein>
<keyword evidence="4" id="KW-1185">Reference proteome</keyword>
<reference evidence="3 4" key="1">
    <citation type="submission" date="2020-08" db="EMBL/GenBank/DDBJ databases">
        <title>Genomic Encyclopedia of Type Strains, Phase IV (KMG-IV): sequencing the most valuable type-strain genomes for metagenomic binning, comparative biology and taxonomic classification.</title>
        <authorList>
            <person name="Goeker M."/>
        </authorList>
    </citation>
    <scope>NUCLEOTIDE SEQUENCE [LARGE SCALE GENOMIC DNA]</scope>
    <source>
        <strain evidence="3 4">DSM 19371</strain>
    </source>
</reference>
<dbReference type="Pfam" id="PF06586">
    <property type="entry name" value="TraK_N"/>
    <property type="match status" value="1"/>
</dbReference>